<accession>A0A1T5FLK0</accession>
<keyword evidence="8" id="KW-1133">Transmembrane helix</keyword>
<dbReference type="SUPFAM" id="SSF49464">
    <property type="entry name" value="Carboxypeptidase regulatory domain-like"/>
    <property type="match status" value="1"/>
</dbReference>
<dbReference type="NCBIfam" id="TIGR04057">
    <property type="entry name" value="SusC_RagA_signa"/>
    <property type="match status" value="1"/>
</dbReference>
<keyword evidence="2 7" id="KW-0813">Transport</keyword>
<keyword evidence="5 7" id="KW-0472">Membrane</keyword>
<name>A0A1T5FLK0_9SPHI</name>
<dbReference type="GO" id="GO:0009279">
    <property type="term" value="C:cell outer membrane"/>
    <property type="evidence" value="ECO:0007669"/>
    <property type="project" value="UniProtKB-SubCell"/>
</dbReference>
<organism evidence="11 12">
    <name type="scientific">Sphingobacterium nematocida</name>
    <dbReference type="NCBI Taxonomy" id="1513896"/>
    <lineage>
        <taxon>Bacteria</taxon>
        <taxon>Pseudomonadati</taxon>
        <taxon>Bacteroidota</taxon>
        <taxon>Sphingobacteriia</taxon>
        <taxon>Sphingobacteriales</taxon>
        <taxon>Sphingobacteriaceae</taxon>
        <taxon>Sphingobacterium</taxon>
    </lineage>
</organism>
<dbReference type="Proteomes" id="UP000190150">
    <property type="component" value="Unassembled WGS sequence"/>
</dbReference>
<gene>
    <name evidence="11" type="ORF">SAMN05660841_03347</name>
</gene>
<dbReference type="InterPro" id="IPR023996">
    <property type="entry name" value="TonB-dep_OMP_SusC/RagA"/>
</dbReference>
<comment type="subcellular location">
    <subcellularLocation>
        <location evidence="1 7">Cell outer membrane</location>
        <topology evidence="1 7">Multi-pass membrane protein</topology>
    </subcellularLocation>
</comment>
<comment type="similarity">
    <text evidence="7">Belongs to the TonB-dependent receptor family.</text>
</comment>
<dbReference type="AlphaFoldDB" id="A0A1T5FLK0"/>
<evidence type="ECO:0000256" key="6">
    <source>
        <dbReference type="ARBA" id="ARBA00023237"/>
    </source>
</evidence>
<dbReference type="Gene3D" id="2.40.170.20">
    <property type="entry name" value="TonB-dependent receptor, beta-barrel domain"/>
    <property type="match status" value="1"/>
</dbReference>
<dbReference type="FunFam" id="2.170.130.10:FF:000003">
    <property type="entry name" value="SusC/RagA family TonB-linked outer membrane protein"/>
    <property type="match status" value="1"/>
</dbReference>
<dbReference type="Pfam" id="PF07715">
    <property type="entry name" value="Plug"/>
    <property type="match status" value="1"/>
</dbReference>
<reference evidence="12" key="1">
    <citation type="submission" date="2017-02" db="EMBL/GenBank/DDBJ databases">
        <authorList>
            <person name="Varghese N."/>
            <person name="Submissions S."/>
        </authorList>
    </citation>
    <scope>NUCLEOTIDE SEQUENCE [LARGE SCALE GENOMIC DNA]</scope>
    <source>
        <strain evidence="12">DSM 24091</strain>
    </source>
</reference>
<evidence type="ECO:0000313" key="12">
    <source>
        <dbReference type="Proteomes" id="UP000190150"/>
    </source>
</evidence>
<evidence type="ECO:0000256" key="8">
    <source>
        <dbReference type="SAM" id="Phobius"/>
    </source>
</evidence>
<keyword evidence="12" id="KW-1185">Reference proteome</keyword>
<dbReference type="InterPro" id="IPR008969">
    <property type="entry name" value="CarboxyPept-like_regulatory"/>
</dbReference>
<dbReference type="NCBIfam" id="TIGR04056">
    <property type="entry name" value="OMP_RagA_SusC"/>
    <property type="match status" value="1"/>
</dbReference>
<feature type="domain" description="TonB-dependent receptor plug" evidence="10">
    <location>
        <begin position="227"/>
        <end position="331"/>
    </location>
</feature>
<evidence type="ECO:0000256" key="5">
    <source>
        <dbReference type="ARBA" id="ARBA00023136"/>
    </source>
</evidence>
<dbReference type="InterPro" id="IPR039426">
    <property type="entry name" value="TonB-dep_rcpt-like"/>
</dbReference>
<dbReference type="Pfam" id="PF07660">
    <property type="entry name" value="STN"/>
    <property type="match status" value="1"/>
</dbReference>
<dbReference type="Pfam" id="PF13715">
    <property type="entry name" value="CarbopepD_reg_2"/>
    <property type="match status" value="1"/>
</dbReference>
<evidence type="ECO:0000256" key="4">
    <source>
        <dbReference type="ARBA" id="ARBA00022692"/>
    </source>
</evidence>
<evidence type="ECO:0000256" key="7">
    <source>
        <dbReference type="PROSITE-ProRule" id="PRU01360"/>
    </source>
</evidence>
<keyword evidence="4 7" id="KW-0812">Transmembrane</keyword>
<evidence type="ECO:0000256" key="1">
    <source>
        <dbReference type="ARBA" id="ARBA00004571"/>
    </source>
</evidence>
<feature type="transmembrane region" description="Helical" evidence="8">
    <location>
        <begin position="21"/>
        <end position="39"/>
    </location>
</feature>
<dbReference type="InterPro" id="IPR011662">
    <property type="entry name" value="Secretin/TonB_short_N"/>
</dbReference>
<dbReference type="InterPro" id="IPR012910">
    <property type="entry name" value="Plug_dom"/>
</dbReference>
<evidence type="ECO:0000259" key="9">
    <source>
        <dbReference type="Pfam" id="PF07660"/>
    </source>
</evidence>
<dbReference type="STRING" id="1513896.SAMN05660841_03347"/>
<sequence>MYKNYIANEGAITRPLFKVFIMLKFIIVLLILCSTQLNANIKAQNINLNMKSAYLKEAITIIGKQSGYHFLYLEDDLKVIGKVSIKLKNSDIKTALYEVLLKNGLEYSVSGNRILIEKSKHSKSRMSNTKDIIEQQKKVQGKVMDKNGQPLAGVTIRSSSGESTSSNGLGEFSISCRKADKLTLEFLGYENYSLVVGDGNNYQVTMVETIDQLDEVVVVGYGTQKRSSLSGAITEVKGEELTRRPVSSVQQALQGQTSGLTVLDIGGAPGKNNPTMRVRGVTTIGNNNPLVIVDGIEQSMNYLNPNDIETISLLKDAASTAIYGSRAANGVLLVTTKRAKDSGKIDFQYDGFYALQSAINKPEHMDVRKYMEMQNQAYINVGSKAKYTTEDIDNYVNTTDRLKYPLPNTWFDTMFKSAPQINNNIAVSGGNEQLRGRFSFRQQDQQGIIKNMDAQLYDFRTNIDFNILENIKLSSDLNYRYSKNRGPADQFNVFNIMLHASQWTVPQYPDGTYGVSPQGRSPMVENELGGYNRQAEDFILGNFKAEWKIIDGLTATGQFGMRNMLAASKNYLNKYEVRDYYDPTLIRVNVPINNLTETRGSIKEYTFNGLVNYQKKLGDIHDINALLGYSQIQNKTNNINAFRQVFYNNDIQSIGQGANDATKNNGGGDTEWALQSYFGRVNYGYANKYLFEANGRFDGSSRFTGDKTYSFFPSFSAAWRLSQENFWASLSDAVQEFKIRGSWGKVGNQAVDLYSYYTTLNVVNYAFGDKPAAGYTQSKIADPNITWETTIQSNIGFESSFWRNRLTLGIDYYKKRTEGILLVLPIPGVMGLTPSAQNAGVVENKGFEFVVGYRQEVNDWRYNGNLNFNINKNKVVNLAGTGPYISGSNVEPMFITGEGYPISGFWGYQTAGLFQSAEELGSYPKIGTSTQMGDVKYIDSDGNGTINADDMTFLGNSFPTYTYGASLSVGYKNFDLNVLFQGAADVSTRLSGALAEMGNQEGFTHKIYTDNYWTPENTNARFPRPTKFNLLNIQSSDRMLIDGSYLRMKNIQLQYSIPNSWLGNSKLKNIKCYVSGTNLLTFSKLNEWNLDPETPPGRANYYPQTALYTFGVKLGL</sequence>
<evidence type="ECO:0000256" key="3">
    <source>
        <dbReference type="ARBA" id="ARBA00022452"/>
    </source>
</evidence>
<keyword evidence="6 7" id="KW-0998">Cell outer membrane</keyword>
<evidence type="ECO:0000256" key="2">
    <source>
        <dbReference type="ARBA" id="ARBA00022448"/>
    </source>
</evidence>
<dbReference type="InterPro" id="IPR023997">
    <property type="entry name" value="TonB-dep_OMP_SusC/RagA_CS"/>
</dbReference>
<keyword evidence="3 7" id="KW-1134">Transmembrane beta strand</keyword>
<evidence type="ECO:0000259" key="10">
    <source>
        <dbReference type="Pfam" id="PF07715"/>
    </source>
</evidence>
<dbReference type="PROSITE" id="PS52016">
    <property type="entry name" value="TONB_DEPENDENT_REC_3"/>
    <property type="match status" value="1"/>
</dbReference>
<dbReference type="InterPro" id="IPR036942">
    <property type="entry name" value="Beta-barrel_TonB_sf"/>
</dbReference>
<dbReference type="Gene3D" id="2.170.130.10">
    <property type="entry name" value="TonB-dependent receptor, plug domain"/>
    <property type="match status" value="1"/>
</dbReference>
<dbReference type="InterPro" id="IPR037066">
    <property type="entry name" value="Plug_dom_sf"/>
</dbReference>
<dbReference type="PROSITE" id="PS00018">
    <property type="entry name" value="EF_HAND_1"/>
    <property type="match status" value="1"/>
</dbReference>
<dbReference type="EMBL" id="FUZF01000017">
    <property type="protein sequence ID" value="SKB96966.1"/>
    <property type="molecule type" value="Genomic_DNA"/>
</dbReference>
<protein>
    <submittedName>
        <fullName evidence="11">TonB-linked outer membrane protein, SusC/RagA family</fullName>
    </submittedName>
</protein>
<evidence type="ECO:0000313" key="11">
    <source>
        <dbReference type="EMBL" id="SKB96966.1"/>
    </source>
</evidence>
<dbReference type="SUPFAM" id="SSF56935">
    <property type="entry name" value="Porins"/>
    <property type="match status" value="1"/>
</dbReference>
<proteinExistence type="inferred from homology"/>
<dbReference type="InterPro" id="IPR018247">
    <property type="entry name" value="EF_Hand_1_Ca_BS"/>
</dbReference>
<feature type="domain" description="Secretin/TonB short N-terminal" evidence="9">
    <location>
        <begin position="68"/>
        <end position="118"/>
    </location>
</feature>